<dbReference type="OrthoDB" id="647466at2"/>
<dbReference type="KEGG" id="arac:E0W69_002965"/>
<feature type="transmembrane region" description="Helical" evidence="1">
    <location>
        <begin position="191"/>
        <end position="208"/>
    </location>
</feature>
<feature type="transmembrane region" description="Helical" evidence="1">
    <location>
        <begin position="258"/>
        <end position="280"/>
    </location>
</feature>
<accession>A0A5P2FXJ7</accession>
<keyword evidence="1" id="KW-0472">Membrane</keyword>
<dbReference type="Proteomes" id="UP000292424">
    <property type="component" value="Chromosome"/>
</dbReference>
<dbReference type="RefSeq" id="WP_131328556.1">
    <property type="nucleotide sequence ID" value="NZ_CP044016.1"/>
</dbReference>
<keyword evidence="3" id="KW-1185">Reference proteome</keyword>
<feature type="transmembrane region" description="Helical" evidence="1">
    <location>
        <begin position="220"/>
        <end position="242"/>
    </location>
</feature>
<feature type="transmembrane region" description="Helical" evidence="1">
    <location>
        <begin position="129"/>
        <end position="148"/>
    </location>
</feature>
<feature type="transmembrane region" description="Helical" evidence="1">
    <location>
        <begin position="337"/>
        <end position="356"/>
    </location>
</feature>
<keyword evidence="1" id="KW-1133">Transmembrane helix</keyword>
<sequence length="370" mass="42856">MHAAWNLLNKIIVIPFYKRNGGWMALMIFVLFGLMQNPILFHSQMMELLTSSALGFLIATLVWSVYALKCLYFQMAQLKNKENSILFELVALTRRQQYSLVLSMETILFLPVILYGNCTVIYGIVHGHYLIPIVLFLVGLLLFIGLNWKIVQLINTQNVPGFWDRFQFKLVKKRAFYSFGISAVITEKPKHFFLVKIISLLILSIPLIRNSGTTELSDFLIFWSVAIGTNIVVLHDLFMFYIKDLPWLKNMPIHLGKYFIVMLLSIIVIILPELLLLAAYRQFLPNLTFVEIALYSIGISSILYMLQWQKGTDLSGFLTFAAVILILQLFLAPYHLFLWLGLVLIVFSFIVFRSLYYNYEVQFIDSKEQD</sequence>
<feature type="transmembrane region" description="Helical" evidence="1">
    <location>
        <begin position="21"/>
        <end position="41"/>
    </location>
</feature>
<keyword evidence="1" id="KW-0812">Transmembrane</keyword>
<feature type="transmembrane region" description="Helical" evidence="1">
    <location>
        <begin position="53"/>
        <end position="72"/>
    </location>
</feature>
<reference evidence="2 3" key="1">
    <citation type="submission" date="2019-09" db="EMBL/GenBank/DDBJ databases">
        <title>Complete genome sequence of Arachidicoccus sp. B3-10 isolated from apple orchard soil.</title>
        <authorList>
            <person name="Kim H.S."/>
            <person name="Han K.-I."/>
            <person name="Suh M.K."/>
            <person name="Lee K.C."/>
            <person name="Eom M.K."/>
            <person name="Kim J.-S."/>
            <person name="Kang S.W."/>
            <person name="Sin Y."/>
            <person name="Lee J.-S."/>
        </authorList>
    </citation>
    <scope>NUCLEOTIDE SEQUENCE [LARGE SCALE GENOMIC DNA]</scope>
    <source>
        <strain evidence="2 3">B3-10</strain>
    </source>
</reference>
<organism evidence="2 3">
    <name type="scientific">Rhizosphaericola mali</name>
    <dbReference type="NCBI Taxonomy" id="2545455"/>
    <lineage>
        <taxon>Bacteria</taxon>
        <taxon>Pseudomonadati</taxon>
        <taxon>Bacteroidota</taxon>
        <taxon>Chitinophagia</taxon>
        <taxon>Chitinophagales</taxon>
        <taxon>Chitinophagaceae</taxon>
        <taxon>Rhizosphaericola</taxon>
    </lineage>
</organism>
<proteinExistence type="predicted"/>
<name>A0A5P2FXJ7_9BACT</name>
<dbReference type="EMBL" id="CP044016">
    <property type="protein sequence ID" value="QES87667.1"/>
    <property type="molecule type" value="Genomic_DNA"/>
</dbReference>
<feature type="transmembrane region" description="Helical" evidence="1">
    <location>
        <begin position="313"/>
        <end position="331"/>
    </location>
</feature>
<gene>
    <name evidence="2" type="ORF">E0W69_002965</name>
</gene>
<feature type="transmembrane region" description="Helical" evidence="1">
    <location>
        <begin position="100"/>
        <end position="123"/>
    </location>
</feature>
<evidence type="ECO:0000256" key="1">
    <source>
        <dbReference type="SAM" id="Phobius"/>
    </source>
</evidence>
<evidence type="ECO:0000313" key="3">
    <source>
        <dbReference type="Proteomes" id="UP000292424"/>
    </source>
</evidence>
<dbReference type="AlphaFoldDB" id="A0A5P2FXJ7"/>
<protein>
    <submittedName>
        <fullName evidence="2">Uncharacterized protein</fullName>
    </submittedName>
</protein>
<feature type="transmembrane region" description="Helical" evidence="1">
    <location>
        <begin position="286"/>
        <end position="306"/>
    </location>
</feature>
<evidence type="ECO:0000313" key="2">
    <source>
        <dbReference type="EMBL" id="QES87667.1"/>
    </source>
</evidence>